<sequence>MEQLSDDQIIENFFLARGWEAYTHPM</sequence>
<feature type="non-terminal residue" evidence="1">
    <location>
        <position position="26"/>
    </location>
</feature>
<dbReference type="AlphaFoldDB" id="A0A0F8Y0L0"/>
<dbReference type="EMBL" id="LAZR01069401">
    <property type="protein sequence ID" value="KKK47774.1"/>
    <property type="molecule type" value="Genomic_DNA"/>
</dbReference>
<comment type="caution">
    <text evidence="1">The sequence shown here is derived from an EMBL/GenBank/DDBJ whole genome shotgun (WGS) entry which is preliminary data.</text>
</comment>
<gene>
    <name evidence="1" type="ORF">LCGC14_3151760</name>
</gene>
<evidence type="ECO:0000313" key="1">
    <source>
        <dbReference type="EMBL" id="KKK47774.1"/>
    </source>
</evidence>
<accession>A0A0F8Y0L0</accession>
<proteinExistence type="predicted"/>
<name>A0A0F8Y0L0_9ZZZZ</name>
<reference evidence="1" key="1">
    <citation type="journal article" date="2015" name="Nature">
        <title>Complex archaea that bridge the gap between prokaryotes and eukaryotes.</title>
        <authorList>
            <person name="Spang A."/>
            <person name="Saw J.H."/>
            <person name="Jorgensen S.L."/>
            <person name="Zaremba-Niedzwiedzka K."/>
            <person name="Martijn J."/>
            <person name="Lind A.E."/>
            <person name="van Eijk R."/>
            <person name="Schleper C."/>
            <person name="Guy L."/>
            <person name="Ettema T.J."/>
        </authorList>
    </citation>
    <scope>NUCLEOTIDE SEQUENCE</scope>
</reference>
<organism evidence="1">
    <name type="scientific">marine sediment metagenome</name>
    <dbReference type="NCBI Taxonomy" id="412755"/>
    <lineage>
        <taxon>unclassified sequences</taxon>
        <taxon>metagenomes</taxon>
        <taxon>ecological metagenomes</taxon>
    </lineage>
</organism>
<protein>
    <submittedName>
        <fullName evidence="1">Uncharacterized protein</fullName>
    </submittedName>
</protein>